<name>A0A848IAE1_9BURK</name>
<reference evidence="1 2" key="1">
    <citation type="submission" date="2020-04" db="EMBL/GenBank/DDBJ databases">
        <title>Paraburkholderia sp. RP-4-7 isolated from soil.</title>
        <authorList>
            <person name="Dahal R.H."/>
        </authorList>
    </citation>
    <scope>NUCLEOTIDE SEQUENCE [LARGE SCALE GENOMIC DNA]</scope>
    <source>
        <strain evidence="1 2">RP-4-7</strain>
    </source>
</reference>
<comment type="caution">
    <text evidence="1">The sequence shown here is derived from an EMBL/GenBank/DDBJ whole genome shotgun (WGS) entry which is preliminary data.</text>
</comment>
<proteinExistence type="predicted"/>
<dbReference type="EMBL" id="JABBGJ010000002">
    <property type="protein sequence ID" value="NML96616.1"/>
    <property type="molecule type" value="Genomic_DNA"/>
</dbReference>
<evidence type="ECO:0000313" key="1">
    <source>
        <dbReference type="EMBL" id="NML96616.1"/>
    </source>
</evidence>
<keyword evidence="2" id="KW-1185">Reference proteome</keyword>
<accession>A0A848IAE1</accession>
<organism evidence="1 2">
    <name type="scientific">Paraburkholderia polaris</name>
    <dbReference type="NCBI Taxonomy" id="2728848"/>
    <lineage>
        <taxon>Bacteria</taxon>
        <taxon>Pseudomonadati</taxon>
        <taxon>Pseudomonadota</taxon>
        <taxon>Betaproteobacteria</taxon>
        <taxon>Burkholderiales</taxon>
        <taxon>Burkholderiaceae</taxon>
        <taxon>Paraburkholderia</taxon>
    </lineage>
</organism>
<dbReference type="AlphaFoldDB" id="A0A848IAE1"/>
<gene>
    <name evidence="1" type="ORF">HHL24_01370</name>
</gene>
<sequence>MQRTVNYRGFEIDVDLVPTSEDMFDTWFRIQGPTPTPGVAALGLRIKVRGGPFSRRWAYFVAEIAGQASIDVILGPDD</sequence>
<dbReference type="RefSeq" id="WP_169483604.1">
    <property type="nucleotide sequence ID" value="NZ_JABBGJ010000002.1"/>
</dbReference>
<protein>
    <submittedName>
        <fullName evidence="1">Uncharacterized protein</fullName>
    </submittedName>
</protein>
<dbReference type="Proteomes" id="UP000544134">
    <property type="component" value="Unassembled WGS sequence"/>
</dbReference>
<evidence type="ECO:0000313" key="2">
    <source>
        <dbReference type="Proteomes" id="UP000544134"/>
    </source>
</evidence>